<evidence type="ECO:0000313" key="2">
    <source>
        <dbReference type="EMBL" id="TFB01693.1"/>
    </source>
</evidence>
<dbReference type="Proteomes" id="UP001642720">
    <property type="component" value="Unassembled WGS sequence"/>
</dbReference>
<comment type="caution">
    <text evidence="2">The sequence shown here is derived from an EMBL/GenBank/DDBJ whole genome shotgun (WGS) entry which is preliminary data.</text>
</comment>
<dbReference type="EMBL" id="PPTA01000008">
    <property type="protein sequence ID" value="TFB01693.1"/>
    <property type="molecule type" value="Genomic_DNA"/>
</dbReference>
<keyword evidence="3" id="KW-1185">Reference proteome</keyword>
<feature type="region of interest" description="Disordered" evidence="1">
    <location>
        <begin position="1"/>
        <end position="40"/>
    </location>
</feature>
<evidence type="ECO:0000256" key="1">
    <source>
        <dbReference type="SAM" id="MobiDB-lite"/>
    </source>
</evidence>
<name>A0ABY2H3P5_9HYPO</name>
<sequence>MAGPLPLIQPRRKQVLSRRLSRDDTRSGAGLQQQHRPQHPRIVVRRRVDARARAVQLRLDGRDVKRREPAAVDIPQRHLGAPARRVREPVDAEARVVHAQRVEEVLLHVLAQRAARHRLERDAGPVHGRAVHPAVAGAHQERRVEAVLAEADRFANGSADVLGPFS</sequence>
<organism evidence="2 3">
    <name type="scientific">Trichoderma ghanense</name>
    <dbReference type="NCBI Taxonomy" id="65468"/>
    <lineage>
        <taxon>Eukaryota</taxon>
        <taxon>Fungi</taxon>
        <taxon>Dikarya</taxon>
        <taxon>Ascomycota</taxon>
        <taxon>Pezizomycotina</taxon>
        <taxon>Sordariomycetes</taxon>
        <taxon>Hypocreomycetidae</taxon>
        <taxon>Hypocreales</taxon>
        <taxon>Hypocreaceae</taxon>
        <taxon>Trichoderma</taxon>
    </lineage>
</organism>
<dbReference type="GeneID" id="300578031"/>
<protein>
    <submittedName>
        <fullName evidence="2">Uncharacterized protein</fullName>
    </submittedName>
</protein>
<gene>
    <name evidence="2" type="ORF">CCMA1212_006356</name>
</gene>
<dbReference type="RefSeq" id="XP_073557894.1">
    <property type="nucleotide sequence ID" value="XM_073703581.1"/>
</dbReference>
<evidence type="ECO:0000313" key="3">
    <source>
        <dbReference type="Proteomes" id="UP001642720"/>
    </source>
</evidence>
<reference evidence="2 3" key="1">
    <citation type="submission" date="2018-01" db="EMBL/GenBank/DDBJ databases">
        <title>Genome characterization of the sugarcane-associated fungus Trichoderma ghanense CCMA-1212 and their application in lignocelulose bioconversion.</title>
        <authorList>
            <person name="Steindorff A.S."/>
            <person name="Mendes T.D."/>
            <person name="Vilela E.S.D."/>
            <person name="Rodrigues D.S."/>
            <person name="Formighieri E.F."/>
            <person name="Melo I.S."/>
            <person name="Favaro L.C.L."/>
        </authorList>
    </citation>
    <scope>NUCLEOTIDE SEQUENCE [LARGE SCALE GENOMIC DNA]</scope>
    <source>
        <strain evidence="2 3">CCMA-1212</strain>
    </source>
</reference>
<accession>A0ABY2H3P5</accession>
<proteinExistence type="predicted"/>